<evidence type="ECO:0000313" key="1">
    <source>
        <dbReference type="EMBL" id="GFT61070.1"/>
    </source>
</evidence>
<sequence length="43" mass="4863">MGNTGESLSVDIRRQMERESKFEPLVDVLTTNVYPSEDITSMS</sequence>
<dbReference type="AlphaFoldDB" id="A0A8X6PAX9"/>
<comment type="caution">
    <text evidence="1">The sequence shown here is derived from an EMBL/GenBank/DDBJ whole genome shotgun (WGS) entry which is preliminary data.</text>
</comment>
<dbReference type="EMBL" id="BMAW01067701">
    <property type="protein sequence ID" value="GFT61070.1"/>
    <property type="molecule type" value="Genomic_DNA"/>
</dbReference>
<name>A0A8X6PAX9_NEPPI</name>
<organism evidence="1 2">
    <name type="scientific">Nephila pilipes</name>
    <name type="common">Giant wood spider</name>
    <name type="synonym">Nephila maculata</name>
    <dbReference type="NCBI Taxonomy" id="299642"/>
    <lineage>
        <taxon>Eukaryota</taxon>
        <taxon>Metazoa</taxon>
        <taxon>Ecdysozoa</taxon>
        <taxon>Arthropoda</taxon>
        <taxon>Chelicerata</taxon>
        <taxon>Arachnida</taxon>
        <taxon>Araneae</taxon>
        <taxon>Araneomorphae</taxon>
        <taxon>Entelegynae</taxon>
        <taxon>Araneoidea</taxon>
        <taxon>Nephilidae</taxon>
        <taxon>Nephila</taxon>
    </lineage>
</organism>
<proteinExistence type="predicted"/>
<gene>
    <name evidence="1" type="ORF">NPIL_444971</name>
</gene>
<reference evidence="1" key="1">
    <citation type="submission" date="2020-08" db="EMBL/GenBank/DDBJ databases">
        <title>Multicomponent nature underlies the extraordinary mechanical properties of spider dragline silk.</title>
        <authorList>
            <person name="Kono N."/>
            <person name="Nakamura H."/>
            <person name="Mori M."/>
            <person name="Yoshida Y."/>
            <person name="Ohtoshi R."/>
            <person name="Malay A.D."/>
            <person name="Moran D.A.P."/>
            <person name="Tomita M."/>
            <person name="Numata K."/>
            <person name="Arakawa K."/>
        </authorList>
    </citation>
    <scope>NUCLEOTIDE SEQUENCE</scope>
</reference>
<keyword evidence="2" id="KW-1185">Reference proteome</keyword>
<dbReference type="Proteomes" id="UP000887013">
    <property type="component" value="Unassembled WGS sequence"/>
</dbReference>
<protein>
    <submittedName>
        <fullName evidence="1">Uncharacterized protein</fullName>
    </submittedName>
</protein>
<accession>A0A8X6PAX9</accession>
<evidence type="ECO:0000313" key="2">
    <source>
        <dbReference type="Proteomes" id="UP000887013"/>
    </source>
</evidence>
<feature type="non-terminal residue" evidence="1">
    <location>
        <position position="43"/>
    </location>
</feature>